<keyword evidence="4" id="KW-1185">Reference proteome</keyword>
<comment type="caution">
    <text evidence="3">The sequence shown here is derived from an EMBL/GenBank/DDBJ whole genome shotgun (WGS) entry which is preliminary data.</text>
</comment>
<dbReference type="Proteomes" id="UP000473014">
    <property type="component" value="Unassembled WGS sequence"/>
</dbReference>
<organism evidence="3 4">
    <name type="scientific">Streptomyces taklimakanensis</name>
    <dbReference type="NCBI Taxonomy" id="2569853"/>
    <lineage>
        <taxon>Bacteria</taxon>
        <taxon>Bacillati</taxon>
        <taxon>Actinomycetota</taxon>
        <taxon>Actinomycetes</taxon>
        <taxon>Kitasatosporales</taxon>
        <taxon>Streptomycetaceae</taxon>
        <taxon>Streptomyces</taxon>
    </lineage>
</organism>
<name>A0A6G2BC28_9ACTN</name>
<dbReference type="InterPro" id="IPR006311">
    <property type="entry name" value="TAT_signal"/>
</dbReference>
<accession>A0A6G2BC28</accession>
<keyword evidence="2" id="KW-1133">Transmembrane helix</keyword>
<reference evidence="3 4" key="1">
    <citation type="submission" date="2019-11" db="EMBL/GenBank/DDBJ databases">
        <authorList>
            <person name="Yuan L."/>
        </authorList>
    </citation>
    <scope>NUCLEOTIDE SEQUENCE [LARGE SCALE GENOMIC DNA]</scope>
    <source>
        <strain evidence="3 4">TRM43335</strain>
    </source>
</reference>
<evidence type="ECO:0000313" key="4">
    <source>
        <dbReference type="Proteomes" id="UP000473014"/>
    </source>
</evidence>
<gene>
    <name evidence="3" type="ORF">F0L17_12015</name>
</gene>
<keyword evidence="2" id="KW-0472">Membrane</keyword>
<feature type="region of interest" description="Disordered" evidence="1">
    <location>
        <begin position="1"/>
        <end position="32"/>
    </location>
</feature>
<dbReference type="AlphaFoldDB" id="A0A6G2BC28"/>
<evidence type="ECO:0000256" key="2">
    <source>
        <dbReference type="SAM" id="Phobius"/>
    </source>
</evidence>
<protein>
    <submittedName>
        <fullName evidence="3">Uncharacterized protein</fullName>
    </submittedName>
</protein>
<dbReference type="RefSeq" id="WP_155071068.1">
    <property type="nucleotide sequence ID" value="NZ_WIXO01000001.1"/>
</dbReference>
<dbReference type="OrthoDB" id="9995787at2"/>
<evidence type="ECO:0000256" key="1">
    <source>
        <dbReference type="SAM" id="MobiDB-lite"/>
    </source>
</evidence>
<proteinExistence type="predicted"/>
<feature type="compositionally biased region" description="Pro residues" evidence="1">
    <location>
        <begin position="1"/>
        <end position="24"/>
    </location>
</feature>
<sequence length="223" mass="22693">MPSPLPRRPAPPPLSRRPAPPPPDARSRRDRTRALAVGTAAAALVLAAASGAAAEGGPGADPTDGRGIALSPRYGGEGTAVAVRAVCAAGGRGGIVSSPAFERTVGLAAAGDGAHRERHAVATVRPGLDVGRSYPVIAVCGTGEPLSTSFVHTGVTETVRAEAVEPPSVRAVGGGVALAGLAGGLLVLRRVGRRRKRERLAAWVRRVRDAEAEQDAARRSTRL</sequence>
<dbReference type="EMBL" id="WIXO01000001">
    <property type="protein sequence ID" value="MTE19827.1"/>
    <property type="molecule type" value="Genomic_DNA"/>
</dbReference>
<feature type="transmembrane region" description="Helical" evidence="2">
    <location>
        <begin position="169"/>
        <end position="188"/>
    </location>
</feature>
<evidence type="ECO:0000313" key="3">
    <source>
        <dbReference type="EMBL" id="MTE19827.1"/>
    </source>
</evidence>
<dbReference type="PROSITE" id="PS51318">
    <property type="entry name" value="TAT"/>
    <property type="match status" value="1"/>
</dbReference>
<keyword evidence="2" id="KW-0812">Transmembrane</keyword>